<sequence>MRYSSLIPAIAIEGAVMFLGGANEGVKHVREPGPEVHEGGADSRPVRGSGLKKGGGGALKAYEGAGPE</sequence>
<feature type="compositionally biased region" description="Low complexity" evidence="1">
    <location>
        <begin position="59"/>
        <end position="68"/>
    </location>
</feature>
<dbReference type="Proteomes" id="UP000053859">
    <property type="component" value="Unassembled WGS sequence"/>
</dbReference>
<feature type="region of interest" description="Disordered" evidence="1">
    <location>
        <begin position="31"/>
        <end position="68"/>
    </location>
</feature>
<evidence type="ECO:0000313" key="3">
    <source>
        <dbReference type="Proteomes" id="UP000053859"/>
    </source>
</evidence>
<organism evidence="2 3">
    <name type="scientific">Streptomyces azureus</name>
    <dbReference type="NCBI Taxonomy" id="146537"/>
    <lineage>
        <taxon>Bacteria</taxon>
        <taxon>Bacillati</taxon>
        <taxon>Actinomycetota</taxon>
        <taxon>Actinomycetes</taxon>
        <taxon>Kitasatosporales</taxon>
        <taxon>Streptomycetaceae</taxon>
        <taxon>Streptomyces</taxon>
    </lineage>
</organism>
<reference evidence="2" key="1">
    <citation type="journal article" date="2015" name="Genome Announc.">
        <title>Draft Genome Sequence of Thiostrepton-Producing Streptomyces azureus ATCC 14921.</title>
        <authorList>
            <person name="Sakihara K."/>
            <person name="Maeda J."/>
            <person name="Tashiro K."/>
            <person name="Fujino Y."/>
            <person name="Kuhara S."/>
            <person name="Ohshima T."/>
            <person name="Ogata S."/>
            <person name="Doi K."/>
        </authorList>
    </citation>
    <scope>NUCLEOTIDE SEQUENCE [LARGE SCALE GENOMIC DNA]</scope>
    <source>
        <strain evidence="2">ATCC14921</strain>
    </source>
</reference>
<feature type="compositionally biased region" description="Basic and acidic residues" evidence="1">
    <location>
        <begin position="31"/>
        <end position="45"/>
    </location>
</feature>
<protein>
    <submittedName>
        <fullName evidence="2">GRIM-19 domain-containing protein</fullName>
    </submittedName>
</protein>
<dbReference type="AlphaFoldDB" id="A0A0K8PL29"/>
<accession>A0A0K8PL29</accession>
<proteinExistence type="predicted"/>
<dbReference type="EMBL" id="DF968264">
    <property type="protein sequence ID" value="GAP48592.1"/>
    <property type="molecule type" value="Genomic_DNA"/>
</dbReference>
<dbReference type="PATRIC" id="fig|146537.3.peg.3620"/>
<keyword evidence="3" id="KW-1185">Reference proteome</keyword>
<evidence type="ECO:0000256" key="1">
    <source>
        <dbReference type="SAM" id="MobiDB-lite"/>
    </source>
</evidence>
<gene>
    <name evidence="2" type="ORF">SAZU_3418</name>
</gene>
<evidence type="ECO:0000313" key="2">
    <source>
        <dbReference type="EMBL" id="GAP48592.1"/>
    </source>
</evidence>
<name>A0A0K8PL29_STRAJ</name>